<dbReference type="SMART" id="SM00487">
    <property type="entry name" value="DEXDc"/>
    <property type="match status" value="1"/>
</dbReference>
<dbReference type="InterPro" id="IPR014001">
    <property type="entry name" value="Helicase_ATP-bd"/>
</dbReference>
<dbReference type="PANTHER" id="PTHR30580">
    <property type="entry name" value="PRIMOSOMAL PROTEIN N"/>
    <property type="match status" value="1"/>
</dbReference>
<evidence type="ECO:0000256" key="3">
    <source>
        <dbReference type="ARBA" id="ARBA00023125"/>
    </source>
</evidence>
<keyword evidence="1" id="KW-0547">Nucleotide-binding</keyword>
<keyword evidence="2" id="KW-0067">ATP-binding</keyword>
<dbReference type="Pfam" id="PF00271">
    <property type="entry name" value="Helicase_C"/>
    <property type="match status" value="1"/>
</dbReference>
<dbReference type="Gene3D" id="3.40.50.300">
    <property type="entry name" value="P-loop containing nucleotide triphosphate hydrolases"/>
    <property type="match status" value="2"/>
</dbReference>
<dbReference type="InterPro" id="IPR027417">
    <property type="entry name" value="P-loop_NTPase"/>
</dbReference>
<dbReference type="Proteomes" id="UP001589838">
    <property type="component" value="Unassembled WGS sequence"/>
</dbReference>
<evidence type="ECO:0000256" key="2">
    <source>
        <dbReference type="ARBA" id="ARBA00022840"/>
    </source>
</evidence>
<evidence type="ECO:0000313" key="6">
    <source>
        <dbReference type="EMBL" id="MFC0469953.1"/>
    </source>
</evidence>
<keyword evidence="7" id="KW-1185">Reference proteome</keyword>
<dbReference type="InterPro" id="IPR001650">
    <property type="entry name" value="Helicase_C-like"/>
</dbReference>
<dbReference type="Pfam" id="PF04851">
    <property type="entry name" value="ResIII"/>
    <property type="match status" value="1"/>
</dbReference>
<feature type="domain" description="Helicase C-terminal" evidence="5">
    <location>
        <begin position="308"/>
        <end position="454"/>
    </location>
</feature>
<name>A0ABV6K9H3_9BACI</name>
<evidence type="ECO:0000259" key="5">
    <source>
        <dbReference type="PROSITE" id="PS51194"/>
    </source>
</evidence>
<dbReference type="PROSITE" id="PS51192">
    <property type="entry name" value="HELICASE_ATP_BIND_1"/>
    <property type="match status" value="1"/>
</dbReference>
<dbReference type="EMBL" id="JBHLUX010000015">
    <property type="protein sequence ID" value="MFC0469953.1"/>
    <property type="molecule type" value="Genomic_DNA"/>
</dbReference>
<sequence length="454" mass="50999">MKYSAHIQNVAQHLHGKRLLHSEIPLQNELIKQALKHGYLKAEPGLEMIGRRWTCRRCGNDDQTLFSEHHCARCQTTCSYCRHCLLLGKVSSCQQLYLWIAPQVTVPSRQETLQWRGDLSPGQKKASEAVIKATHEQQELLVWAVCGAGKTEVLFHGLEAAFSQGKRVLIATPRTDVVKELYPRFMQSFPNIPISALYGGSKDKQPNAQLVLATTHQTMRFYKAFDLVVIDEVDAFPFSYDKSLQYAVHHAKKECASTIYLSATPSSSLLTTPNLTVMKISRRFHGFPLPVPRFQWCGNWQKALRKMKLPHVLMTWIKAHQQKKKPILLFVPSISTLHLVSSLLTEKSFVHASVHADDPNRHQAVQAFRDQNIPLLVTTTILERGVTFADVQVAVLGAEQDIFTEAALVQIAGRVGRKVEAPAGDIVFCHYGISQAMRAARKHIEAMNSEGGIK</sequence>
<evidence type="ECO:0000259" key="4">
    <source>
        <dbReference type="PROSITE" id="PS51192"/>
    </source>
</evidence>
<dbReference type="SMART" id="SM00490">
    <property type="entry name" value="HELICc"/>
    <property type="match status" value="1"/>
</dbReference>
<dbReference type="RefSeq" id="WP_335962588.1">
    <property type="nucleotide sequence ID" value="NZ_JAXBLX010000031.1"/>
</dbReference>
<organism evidence="6 7">
    <name type="scientific">Halalkalibacter kiskunsagensis</name>
    <dbReference type="NCBI Taxonomy" id="1548599"/>
    <lineage>
        <taxon>Bacteria</taxon>
        <taxon>Bacillati</taxon>
        <taxon>Bacillota</taxon>
        <taxon>Bacilli</taxon>
        <taxon>Bacillales</taxon>
        <taxon>Bacillaceae</taxon>
        <taxon>Halalkalibacter</taxon>
    </lineage>
</organism>
<comment type="caution">
    <text evidence="6">The sequence shown here is derived from an EMBL/GenBank/DDBJ whole genome shotgun (WGS) entry which is preliminary data.</text>
</comment>
<evidence type="ECO:0000313" key="7">
    <source>
        <dbReference type="Proteomes" id="UP001589838"/>
    </source>
</evidence>
<keyword evidence="6" id="KW-0378">Hydrolase</keyword>
<accession>A0ABV6K9H3</accession>
<proteinExistence type="predicted"/>
<dbReference type="SUPFAM" id="SSF52540">
    <property type="entry name" value="P-loop containing nucleoside triphosphate hydrolases"/>
    <property type="match status" value="1"/>
</dbReference>
<dbReference type="InterPro" id="IPR006935">
    <property type="entry name" value="Helicase/UvrB_N"/>
</dbReference>
<keyword evidence="6" id="KW-0347">Helicase</keyword>
<reference evidence="6 7" key="1">
    <citation type="submission" date="2024-09" db="EMBL/GenBank/DDBJ databases">
        <authorList>
            <person name="Sun Q."/>
            <person name="Mori K."/>
        </authorList>
    </citation>
    <scope>NUCLEOTIDE SEQUENCE [LARGE SCALE GENOMIC DNA]</scope>
    <source>
        <strain evidence="6 7">NCAIM B.02610</strain>
    </source>
</reference>
<dbReference type="GO" id="GO:0004386">
    <property type="term" value="F:helicase activity"/>
    <property type="evidence" value="ECO:0007669"/>
    <property type="project" value="UniProtKB-KW"/>
</dbReference>
<protein>
    <submittedName>
        <fullName evidence="6">DEAD/DEAH box helicase</fullName>
    </submittedName>
</protein>
<gene>
    <name evidence="6" type="ORF">ACFFHM_05225</name>
</gene>
<dbReference type="PANTHER" id="PTHR30580:SF1">
    <property type="entry name" value="COMF OPERON PROTEIN 1"/>
    <property type="match status" value="1"/>
</dbReference>
<evidence type="ECO:0000256" key="1">
    <source>
        <dbReference type="ARBA" id="ARBA00022741"/>
    </source>
</evidence>
<dbReference type="PROSITE" id="PS51194">
    <property type="entry name" value="HELICASE_CTER"/>
    <property type="match status" value="1"/>
</dbReference>
<keyword evidence="3" id="KW-0238">DNA-binding</keyword>
<feature type="domain" description="Helicase ATP-binding" evidence="4">
    <location>
        <begin position="131"/>
        <end position="283"/>
    </location>
</feature>